<dbReference type="AlphaFoldDB" id="A0A409X9A9"/>
<dbReference type="Proteomes" id="UP000283269">
    <property type="component" value="Unassembled WGS sequence"/>
</dbReference>
<dbReference type="EMBL" id="NHYD01002315">
    <property type="protein sequence ID" value="PPQ87284.1"/>
    <property type="molecule type" value="Genomic_DNA"/>
</dbReference>
<sequence>MGSYHDISSDHDFEPSVQRHAVEQFILKSAKKNPSKSKGPLCGNVSFLNRPIEPEKDIFSPLPSVQDIHPLRIAKEERLHGKVNENSMPVSGKTSIQKRGLATSASEAHNKPAPASPQKPKKKSGRPAKNTNNEEFFTPARVTSARTQVSPKVTNLRLAKTDALATTGSRKRPAPKTDLPDKQPVSKKAKMVLGNKDYLEIKECPAEMCNNKVPAQLNPDLESVMREYNSA</sequence>
<comment type="caution">
    <text evidence="2">The sequence shown here is derived from an EMBL/GenBank/DDBJ whole genome shotgun (WGS) entry which is preliminary data.</text>
</comment>
<feature type="compositionally biased region" description="Polar residues" evidence="1">
    <location>
        <begin position="84"/>
        <end position="107"/>
    </location>
</feature>
<dbReference type="InParanoid" id="A0A409X9A9"/>
<name>A0A409X9A9_PSICY</name>
<proteinExistence type="predicted"/>
<keyword evidence="3" id="KW-1185">Reference proteome</keyword>
<feature type="region of interest" description="Disordered" evidence="1">
    <location>
        <begin position="77"/>
        <end position="186"/>
    </location>
</feature>
<accession>A0A409X9A9</accession>
<protein>
    <submittedName>
        <fullName evidence="2">Uncharacterized protein</fullName>
    </submittedName>
</protein>
<feature type="compositionally biased region" description="Polar residues" evidence="1">
    <location>
        <begin position="144"/>
        <end position="153"/>
    </location>
</feature>
<evidence type="ECO:0000256" key="1">
    <source>
        <dbReference type="SAM" id="MobiDB-lite"/>
    </source>
</evidence>
<evidence type="ECO:0000313" key="3">
    <source>
        <dbReference type="Proteomes" id="UP000283269"/>
    </source>
</evidence>
<organism evidence="2 3">
    <name type="scientific">Psilocybe cyanescens</name>
    <dbReference type="NCBI Taxonomy" id="93625"/>
    <lineage>
        <taxon>Eukaryota</taxon>
        <taxon>Fungi</taxon>
        <taxon>Dikarya</taxon>
        <taxon>Basidiomycota</taxon>
        <taxon>Agaricomycotina</taxon>
        <taxon>Agaricomycetes</taxon>
        <taxon>Agaricomycetidae</taxon>
        <taxon>Agaricales</taxon>
        <taxon>Agaricineae</taxon>
        <taxon>Strophariaceae</taxon>
        <taxon>Psilocybe</taxon>
    </lineage>
</organism>
<evidence type="ECO:0000313" key="2">
    <source>
        <dbReference type="EMBL" id="PPQ87284.1"/>
    </source>
</evidence>
<gene>
    <name evidence="2" type="ORF">CVT25_004698</name>
</gene>
<reference evidence="2 3" key="1">
    <citation type="journal article" date="2018" name="Evol. Lett.">
        <title>Horizontal gene cluster transfer increased hallucinogenic mushroom diversity.</title>
        <authorList>
            <person name="Reynolds H.T."/>
            <person name="Vijayakumar V."/>
            <person name="Gluck-Thaler E."/>
            <person name="Korotkin H.B."/>
            <person name="Matheny P.B."/>
            <person name="Slot J.C."/>
        </authorList>
    </citation>
    <scope>NUCLEOTIDE SEQUENCE [LARGE SCALE GENOMIC DNA]</scope>
    <source>
        <strain evidence="2 3">2631</strain>
    </source>
</reference>